<feature type="region of interest" description="Disordered" evidence="1">
    <location>
        <begin position="44"/>
        <end position="65"/>
    </location>
</feature>
<proteinExistence type="predicted"/>
<comment type="caution">
    <text evidence="2">The sequence shown here is derived from an EMBL/GenBank/DDBJ whole genome shotgun (WGS) entry which is preliminary data.</text>
</comment>
<accession>X6MBL4</accession>
<sequence>MTKLKRLVYPLHQKNKKRSANNETKTTEKVTFFSLFPNEPCLLGQQQRSETTKKEHKKYEENNKNKYNTKKKKKTSITFEKFDLFNLF</sequence>
<protein>
    <submittedName>
        <fullName evidence="2">Uncharacterized protein</fullName>
    </submittedName>
</protein>
<reference evidence="2 3" key="1">
    <citation type="journal article" date="2013" name="Curr. Biol.">
        <title>The Genome of the Foraminiferan Reticulomyxa filosa.</title>
        <authorList>
            <person name="Glockner G."/>
            <person name="Hulsmann N."/>
            <person name="Schleicher M."/>
            <person name="Noegel A.A."/>
            <person name="Eichinger L."/>
            <person name="Gallinger C."/>
            <person name="Pawlowski J."/>
            <person name="Sierra R."/>
            <person name="Euteneuer U."/>
            <person name="Pillet L."/>
            <person name="Moustafa A."/>
            <person name="Platzer M."/>
            <person name="Groth M."/>
            <person name="Szafranski K."/>
            <person name="Schliwa M."/>
        </authorList>
    </citation>
    <scope>NUCLEOTIDE SEQUENCE [LARGE SCALE GENOMIC DNA]</scope>
</reference>
<evidence type="ECO:0000256" key="1">
    <source>
        <dbReference type="SAM" id="MobiDB-lite"/>
    </source>
</evidence>
<name>X6MBL4_RETFI</name>
<feature type="compositionally biased region" description="Basic and acidic residues" evidence="1">
    <location>
        <begin position="50"/>
        <end position="64"/>
    </location>
</feature>
<evidence type="ECO:0000313" key="2">
    <source>
        <dbReference type="EMBL" id="ETO11269.1"/>
    </source>
</evidence>
<dbReference type="EMBL" id="ASPP01022602">
    <property type="protein sequence ID" value="ETO11269.1"/>
    <property type="molecule type" value="Genomic_DNA"/>
</dbReference>
<dbReference type="AlphaFoldDB" id="X6MBL4"/>
<organism evidence="2 3">
    <name type="scientific">Reticulomyxa filosa</name>
    <dbReference type="NCBI Taxonomy" id="46433"/>
    <lineage>
        <taxon>Eukaryota</taxon>
        <taxon>Sar</taxon>
        <taxon>Rhizaria</taxon>
        <taxon>Retaria</taxon>
        <taxon>Foraminifera</taxon>
        <taxon>Monothalamids</taxon>
        <taxon>Reticulomyxidae</taxon>
        <taxon>Reticulomyxa</taxon>
    </lineage>
</organism>
<gene>
    <name evidence="2" type="ORF">RFI_26105</name>
</gene>
<feature type="region of interest" description="Disordered" evidence="1">
    <location>
        <begin position="1"/>
        <end position="25"/>
    </location>
</feature>
<evidence type="ECO:0000313" key="3">
    <source>
        <dbReference type="Proteomes" id="UP000023152"/>
    </source>
</evidence>
<dbReference type="Proteomes" id="UP000023152">
    <property type="component" value="Unassembled WGS sequence"/>
</dbReference>
<keyword evidence="3" id="KW-1185">Reference proteome</keyword>